<comment type="caution">
    <text evidence="2">The sequence shown here is derived from an EMBL/GenBank/DDBJ whole genome shotgun (WGS) entry which is preliminary data.</text>
</comment>
<protein>
    <submittedName>
        <fullName evidence="2">GNAT family N-acetyltransferase</fullName>
    </submittedName>
</protein>
<reference evidence="2 3" key="1">
    <citation type="submission" date="2021-01" db="EMBL/GenBank/DDBJ databases">
        <title>Genome public.</title>
        <authorList>
            <person name="Liu C."/>
            <person name="Sun Q."/>
        </authorList>
    </citation>
    <scope>NUCLEOTIDE SEQUENCE [LARGE SCALE GENOMIC DNA]</scope>
    <source>
        <strain evidence="2 3">YIM B02515</strain>
    </source>
</reference>
<evidence type="ECO:0000313" key="2">
    <source>
        <dbReference type="EMBL" id="MBL4934775.1"/>
    </source>
</evidence>
<evidence type="ECO:0000259" key="1">
    <source>
        <dbReference type="PROSITE" id="PS51186"/>
    </source>
</evidence>
<organism evidence="2 3">
    <name type="scientific">Clostridium rhizosphaerae</name>
    <dbReference type="NCBI Taxonomy" id="2803861"/>
    <lineage>
        <taxon>Bacteria</taxon>
        <taxon>Bacillati</taxon>
        <taxon>Bacillota</taxon>
        <taxon>Clostridia</taxon>
        <taxon>Eubacteriales</taxon>
        <taxon>Clostridiaceae</taxon>
        <taxon>Clostridium</taxon>
    </lineage>
</organism>
<dbReference type="Proteomes" id="UP000632377">
    <property type="component" value="Unassembled WGS sequence"/>
</dbReference>
<dbReference type="EMBL" id="JAESWC010000002">
    <property type="protein sequence ID" value="MBL4934775.1"/>
    <property type="molecule type" value="Genomic_DNA"/>
</dbReference>
<dbReference type="Pfam" id="PF13302">
    <property type="entry name" value="Acetyltransf_3"/>
    <property type="match status" value="1"/>
</dbReference>
<proteinExistence type="predicted"/>
<accession>A0ABS1T614</accession>
<evidence type="ECO:0000313" key="3">
    <source>
        <dbReference type="Proteomes" id="UP000632377"/>
    </source>
</evidence>
<gene>
    <name evidence="2" type="ORF">JK636_03265</name>
</gene>
<dbReference type="InterPro" id="IPR051531">
    <property type="entry name" value="N-acetyltransferase"/>
</dbReference>
<dbReference type="RefSeq" id="WP_202747423.1">
    <property type="nucleotide sequence ID" value="NZ_JAESWC010000002.1"/>
</dbReference>
<dbReference type="Gene3D" id="3.40.630.30">
    <property type="match status" value="1"/>
</dbReference>
<keyword evidence="3" id="KW-1185">Reference proteome</keyword>
<feature type="domain" description="N-acetyltransferase" evidence="1">
    <location>
        <begin position="9"/>
        <end position="168"/>
    </location>
</feature>
<name>A0ABS1T614_9CLOT</name>
<dbReference type="InterPro" id="IPR016181">
    <property type="entry name" value="Acyl_CoA_acyltransferase"/>
</dbReference>
<sequence>MLVIDTERLNILPLNQSHLELCISNFNKLERALGLTITDKELSDREKNVYEIRLKNVEDNPINYMWYTVWIIALKKENRFIGSIMIKNFPSENGEVVIGYSIESDYRCNDFMTEALKSLTKWMFSNPEVKIILADTLKNNIPSHRVLQKIGMVKYMEDDECYWWRLAK</sequence>
<dbReference type="PANTHER" id="PTHR43792">
    <property type="entry name" value="GNAT FAMILY, PUTATIVE (AFU_ORTHOLOGUE AFUA_3G00765)-RELATED-RELATED"/>
    <property type="match status" value="1"/>
</dbReference>
<dbReference type="SUPFAM" id="SSF55729">
    <property type="entry name" value="Acyl-CoA N-acyltransferases (Nat)"/>
    <property type="match status" value="1"/>
</dbReference>
<dbReference type="InterPro" id="IPR000182">
    <property type="entry name" value="GNAT_dom"/>
</dbReference>
<dbReference type="PANTHER" id="PTHR43792:SF13">
    <property type="entry name" value="ACETYLTRANSFERASE"/>
    <property type="match status" value="1"/>
</dbReference>
<dbReference type="PROSITE" id="PS51186">
    <property type="entry name" value="GNAT"/>
    <property type="match status" value="1"/>
</dbReference>